<organism evidence="1 2">
    <name type="scientific">Steinernema carpocapsae</name>
    <name type="common">Entomopathogenic nematode</name>
    <dbReference type="NCBI Taxonomy" id="34508"/>
    <lineage>
        <taxon>Eukaryota</taxon>
        <taxon>Metazoa</taxon>
        <taxon>Ecdysozoa</taxon>
        <taxon>Nematoda</taxon>
        <taxon>Chromadorea</taxon>
        <taxon>Rhabditida</taxon>
        <taxon>Tylenchina</taxon>
        <taxon>Panagrolaimomorpha</taxon>
        <taxon>Strongyloidoidea</taxon>
        <taxon>Steinernematidae</taxon>
        <taxon>Steinernema</taxon>
    </lineage>
</organism>
<protein>
    <submittedName>
        <fullName evidence="1">Uncharacterized protein</fullName>
    </submittedName>
</protein>
<reference evidence="1 2" key="1">
    <citation type="journal article" date="2015" name="Genome Biol.">
        <title>Comparative genomics of Steinernema reveals deeply conserved gene regulatory networks.</title>
        <authorList>
            <person name="Dillman A.R."/>
            <person name="Macchietto M."/>
            <person name="Porter C.F."/>
            <person name="Rogers A."/>
            <person name="Williams B."/>
            <person name="Antoshechkin I."/>
            <person name="Lee M.M."/>
            <person name="Goodwin Z."/>
            <person name="Lu X."/>
            <person name="Lewis E.E."/>
            <person name="Goodrich-Blair H."/>
            <person name="Stock S.P."/>
            <person name="Adams B.J."/>
            <person name="Sternberg P.W."/>
            <person name="Mortazavi A."/>
        </authorList>
    </citation>
    <scope>NUCLEOTIDE SEQUENCE [LARGE SCALE GENOMIC DNA]</scope>
    <source>
        <strain evidence="1 2">ALL</strain>
    </source>
</reference>
<proteinExistence type="predicted"/>
<dbReference type="AlphaFoldDB" id="A0A4U5MDW3"/>
<keyword evidence="2" id="KW-1185">Reference proteome</keyword>
<accession>A0A4U5MDW3</accession>
<comment type="caution">
    <text evidence="1">The sequence shown here is derived from an EMBL/GenBank/DDBJ whole genome shotgun (WGS) entry which is preliminary data.</text>
</comment>
<reference evidence="1 2" key="2">
    <citation type="journal article" date="2019" name="G3 (Bethesda)">
        <title>Hybrid Assembly of the Genome of the Entomopathogenic Nematode Steinernema carpocapsae Identifies the X-Chromosome.</title>
        <authorList>
            <person name="Serra L."/>
            <person name="Macchietto M."/>
            <person name="Macias-Munoz A."/>
            <person name="McGill C.J."/>
            <person name="Rodriguez I.M."/>
            <person name="Rodriguez B."/>
            <person name="Murad R."/>
            <person name="Mortazavi A."/>
        </authorList>
    </citation>
    <scope>NUCLEOTIDE SEQUENCE [LARGE SCALE GENOMIC DNA]</scope>
    <source>
        <strain evidence="1 2">ALL</strain>
    </source>
</reference>
<sequence length="72" mass="8170">MRDLMEFGEYARDVGGNVFGREINTDSFSIILGKRRGLVPMAIWGTRFDLGTNKPLGTFRVSRVTLICFKIQ</sequence>
<dbReference type="Proteomes" id="UP000298663">
    <property type="component" value="Unassembled WGS sequence"/>
</dbReference>
<name>A0A4U5MDW3_STECR</name>
<gene>
    <name evidence="1" type="ORF">L596_023502</name>
</gene>
<evidence type="ECO:0000313" key="2">
    <source>
        <dbReference type="Proteomes" id="UP000298663"/>
    </source>
</evidence>
<dbReference type="EMBL" id="AZBU02000008">
    <property type="protein sequence ID" value="TKR67331.1"/>
    <property type="molecule type" value="Genomic_DNA"/>
</dbReference>
<evidence type="ECO:0000313" key="1">
    <source>
        <dbReference type="EMBL" id="TKR67331.1"/>
    </source>
</evidence>